<protein>
    <submittedName>
        <fullName evidence="2">Uncharacterized protein</fullName>
    </submittedName>
</protein>
<evidence type="ECO:0000256" key="1">
    <source>
        <dbReference type="SAM" id="MobiDB-lite"/>
    </source>
</evidence>
<comment type="caution">
    <text evidence="2">The sequence shown here is derived from an EMBL/GenBank/DDBJ whole genome shotgun (WGS) entry which is preliminary data.</text>
</comment>
<accession>A0ABD0JU20</accession>
<name>A0ABD0JU20_9CAEN</name>
<feature type="compositionally biased region" description="Pro residues" evidence="1">
    <location>
        <begin position="1"/>
        <end position="16"/>
    </location>
</feature>
<dbReference type="AlphaFoldDB" id="A0ABD0JU20"/>
<sequence>MHSPPPIRTSPSPSPSIPISSLLEIRPPGRSPTDARAGCTSYARHALATVTSCAHSQAPGVREGVEGGAGLGHPRVFNEPEKNLTHVRASSRIFPCPKTAEHIQRFSLQGTVSQGAVLGIVSSSSDDGGDKQ</sequence>
<feature type="region of interest" description="Disordered" evidence="1">
    <location>
        <begin position="55"/>
        <end position="77"/>
    </location>
</feature>
<feature type="compositionally biased region" description="Low complexity" evidence="1">
    <location>
        <begin position="17"/>
        <end position="28"/>
    </location>
</feature>
<evidence type="ECO:0000313" key="2">
    <source>
        <dbReference type="EMBL" id="KAK7478125.1"/>
    </source>
</evidence>
<reference evidence="2 3" key="1">
    <citation type="journal article" date="2023" name="Sci. Data">
        <title>Genome assembly of the Korean intertidal mud-creeper Batillaria attramentaria.</title>
        <authorList>
            <person name="Patra A.K."/>
            <person name="Ho P.T."/>
            <person name="Jun S."/>
            <person name="Lee S.J."/>
            <person name="Kim Y."/>
            <person name="Won Y.J."/>
        </authorList>
    </citation>
    <scope>NUCLEOTIDE SEQUENCE [LARGE SCALE GENOMIC DNA]</scope>
    <source>
        <strain evidence="2">Wonlab-2016</strain>
    </source>
</reference>
<evidence type="ECO:0000313" key="3">
    <source>
        <dbReference type="Proteomes" id="UP001519460"/>
    </source>
</evidence>
<dbReference type="EMBL" id="JACVVK020000333">
    <property type="protein sequence ID" value="KAK7478125.1"/>
    <property type="molecule type" value="Genomic_DNA"/>
</dbReference>
<keyword evidence="3" id="KW-1185">Reference proteome</keyword>
<organism evidence="2 3">
    <name type="scientific">Batillaria attramentaria</name>
    <dbReference type="NCBI Taxonomy" id="370345"/>
    <lineage>
        <taxon>Eukaryota</taxon>
        <taxon>Metazoa</taxon>
        <taxon>Spiralia</taxon>
        <taxon>Lophotrochozoa</taxon>
        <taxon>Mollusca</taxon>
        <taxon>Gastropoda</taxon>
        <taxon>Caenogastropoda</taxon>
        <taxon>Sorbeoconcha</taxon>
        <taxon>Cerithioidea</taxon>
        <taxon>Batillariidae</taxon>
        <taxon>Batillaria</taxon>
    </lineage>
</organism>
<proteinExistence type="predicted"/>
<gene>
    <name evidence="2" type="ORF">BaRGS_00030660</name>
</gene>
<feature type="region of interest" description="Disordered" evidence="1">
    <location>
        <begin position="1"/>
        <end position="37"/>
    </location>
</feature>
<dbReference type="Proteomes" id="UP001519460">
    <property type="component" value="Unassembled WGS sequence"/>
</dbReference>